<protein>
    <submittedName>
        <fullName evidence="2">Uncharacterized protein</fullName>
    </submittedName>
</protein>
<comment type="caution">
    <text evidence="2">The sequence shown here is derived from an EMBL/GenBank/DDBJ whole genome shotgun (WGS) entry which is preliminary data.</text>
</comment>
<keyword evidence="1" id="KW-0472">Membrane</keyword>
<name>A0A2T0BSS3_9CLOT</name>
<evidence type="ECO:0000256" key="1">
    <source>
        <dbReference type="SAM" id="Phobius"/>
    </source>
</evidence>
<dbReference type="RefSeq" id="WP_106007590.1">
    <property type="nucleotide sequence ID" value="NZ_JALCPJ010000063.1"/>
</dbReference>
<reference evidence="2 3" key="1">
    <citation type="submission" date="2018-03" db="EMBL/GenBank/DDBJ databases">
        <title>Genome sequence of Clostridium luticellarii DSM 29923.</title>
        <authorList>
            <person name="Poehlein A."/>
            <person name="Daniel R."/>
        </authorList>
    </citation>
    <scope>NUCLEOTIDE SEQUENCE [LARGE SCALE GENOMIC DNA]</scope>
    <source>
        <strain evidence="2 3">DSM 29923</strain>
    </source>
</reference>
<sequence length="66" mass="7498">MLELSNDSVKNRRNINTSIMYDSEIIIIALVANFLVIDLENVWAGHCKKNLKGCLPGLPKLRLFKL</sequence>
<dbReference type="AlphaFoldDB" id="A0A2T0BSS3"/>
<keyword evidence="1" id="KW-0812">Transmembrane</keyword>
<accession>A0A2T0BSS3</accession>
<evidence type="ECO:0000313" key="2">
    <source>
        <dbReference type="EMBL" id="PRR86892.1"/>
    </source>
</evidence>
<gene>
    <name evidence="2" type="ORF">CLLU_00580</name>
</gene>
<dbReference type="OrthoDB" id="57240at2"/>
<keyword evidence="1" id="KW-1133">Transmembrane helix</keyword>
<dbReference type="EMBL" id="PVXP01000001">
    <property type="protein sequence ID" value="PRR86892.1"/>
    <property type="molecule type" value="Genomic_DNA"/>
</dbReference>
<evidence type="ECO:0000313" key="3">
    <source>
        <dbReference type="Proteomes" id="UP000237798"/>
    </source>
</evidence>
<organism evidence="2 3">
    <name type="scientific">Clostridium luticellarii</name>
    <dbReference type="NCBI Taxonomy" id="1691940"/>
    <lineage>
        <taxon>Bacteria</taxon>
        <taxon>Bacillati</taxon>
        <taxon>Bacillota</taxon>
        <taxon>Clostridia</taxon>
        <taxon>Eubacteriales</taxon>
        <taxon>Clostridiaceae</taxon>
        <taxon>Clostridium</taxon>
    </lineage>
</organism>
<feature type="transmembrane region" description="Helical" evidence="1">
    <location>
        <begin position="20"/>
        <end position="39"/>
    </location>
</feature>
<keyword evidence="3" id="KW-1185">Reference proteome</keyword>
<proteinExistence type="predicted"/>
<dbReference type="Proteomes" id="UP000237798">
    <property type="component" value="Unassembled WGS sequence"/>
</dbReference>